<keyword evidence="3" id="KW-0159">Chromosome partition</keyword>
<keyword evidence="7" id="KW-1185">Reference proteome</keyword>
<keyword evidence="4" id="KW-0131">Cell cycle</keyword>
<dbReference type="Proteomes" id="UP000783253">
    <property type="component" value="Unassembled WGS sequence"/>
</dbReference>
<evidence type="ECO:0000256" key="3">
    <source>
        <dbReference type="ARBA" id="ARBA00022829"/>
    </source>
</evidence>
<evidence type="ECO:0000313" key="7">
    <source>
        <dbReference type="Proteomes" id="UP000783253"/>
    </source>
</evidence>
<dbReference type="EMBL" id="JAIGNK010000002">
    <property type="protein sequence ID" value="MBX7457991.1"/>
    <property type="molecule type" value="Genomic_DNA"/>
</dbReference>
<feature type="region of interest" description="Disordered" evidence="5">
    <location>
        <begin position="229"/>
        <end position="259"/>
    </location>
</feature>
<dbReference type="InterPro" id="IPR036390">
    <property type="entry name" value="WH_DNA-bd_sf"/>
</dbReference>
<evidence type="ECO:0000256" key="4">
    <source>
        <dbReference type="ARBA" id="ARBA00023306"/>
    </source>
</evidence>
<sequence length="259" mass="27789">MDGIARLPAAACRAAPAQIGAGFQLRRGAGTGAVGQGRNCAGRSLRPDEAEAGSVNQLERAVEAALFAAEEPMSVDALAGFLGDAEKPDVRSALKALAETYQKRGIHLVERGKRWHFETAPDLAHLLRKEREQVRRLSRAATEVLAIIAYHEPVSRAEIESIRGVQTSGGTLDVLMEAGWVKIAGRREVPGRPTIYATTPEFLDHFGLTSRRDLPGIAELKATGLLDPVDDAYDDLMGEGEEEGPQEAPETEEDATDAA</sequence>
<name>A0ABS7J0K2_9SPHN</name>
<dbReference type="Gene3D" id="1.10.10.10">
    <property type="entry name" value="Winged helix-like DNA-binding domain superfamily/Winged helix DNA-binding domain"/>
    <property type="match status" value="2"/>
</dbReference>
<dbReference type="InterPro" id="IPR005234">
    <property type="entry name" value="ScpB_csome_segregation"/>
</dbReference>
<dbReference type="InterPro" id="IPR036388">
    <property type="entry name" value="WH-like_DNA-bd_sf"/>
</dbReference>
<comment type="caution">
    <text evidence="6">The sequence shown here is derived from an EMBL/GenBank/DDBJ whole genome shotgun (WGS) entry which is preliminary data.</text>
</comment>
<accession>A0ABS7J0K2</accession>
<protein>
    <submittedName>
        <fullName evidence="6">SMC-Scp complex subunit ScpB</fullName>
    </submittedName>
</protein>
<dbReference type="Pfam" id="PF04079">
    <property type="entry name" value="SMC_ScpB"/>
    <property type="match status" value="1"/>
</dbReference>
<evidence type="ECO:0000256" key="5">
    <source>
        <dbReference type="SAM" id="MobiDB-lite"/>
    </source>
</evidence>
<reference evidence="6 7" key="1">
    <citation type="submission" date="2021-08" db="EMBL/GenBank/DDBJ databases">
        <title>Comparative Genomics Analysis of the Genus Qipengyuania Reveals Extensive Genetic Diversity and Metabolic Versatility, Including the Description of Fifteen Novel Species.</title>
        <authorList>
            <person name="Liu Y."/>
        </authorList>
    </citation>
    <scope>NUCLEOTIDE SEQUENCE [LARGE SCALE GENOMIC DNA]</scope>
    <source>
        <strain evidence="6 7">1NDH17</strain>
    </source>
</reference>
<proteinExistence type="predicted"/>
<dbReference type="PANTHER" id="PTHR34298:SF2">
    <property type="entry name" value="SEGREGATION AND CONDENSATION PROTEIN B"/>
    <property type="match status" value="1"/>
</dbReference>
<keyword evidence="1" id="KW-0963">Cytoplasm</keyword>
<evidence type="ECO:0000313" key="6">
    <source>
        <dbReference type="EMBL" id="MBX7457991.1"/>
    </source>
</evidence>
<dbReference type="NCBIfam" id="TIGR00281">
    <property type="entry name" value="SMC-Scp complex subunit ScpB"/>
    <property type="match status" value="1"/>
</dbReference>
<keyword evidence="2" id="KW-0132">Cell division</keyword>
<organism evidence="6 7">
    <name type="scientific">Qipengyuania polymorpha</name>
    <dbReference type="NCBI Taxonomy" id="2867234"/>
    <lineage>
        <taxon>Bacteria</taxon>
        <taxon>Pseudomonadati</taxon>
        <taxon>Pseudomonadota</taxon>
        <taxon>Alphaproteobacteria</taxon>
        <taxon>Sphingomonadales</taxon>
        <taxon>Erythrobacteraceae</taxon>
        <taxon>Qipengyuania</taxon>
    </lineage>
</organism>
<dbReference type="SUPFAM" id="SSF46785">
    <property type="entry name" value="Winged helix' DNA-binding domain"/>
    <property type="match status" value="2"/>
</dbReference>
<dbReference type="PANTHER" id="PTHR34298">
    <property type="entry name" value="SEGREGATION AND CONDENSATION PROTEIN B"/>
    <property type="match status" value="1"/>
</dbReference>
<evidence type="ECO:0000256" key="1">
    <source>
        <dbReference type="ARBA" id="ARBA00022490"/>
    </source>
</evidence>
<gene>
    <name evidence="6" type="primary">scpB</name>
    <name evidence="6" type="ORF">K3152_07005</name>
</gene>
<evidence type="ECO:0000256" key="2">
    <source>
        <dbReference type="ARBA" id="ARBA00022618"/>
    </source>
</evidence>